<dbReference type="GO" id="GO:0043190">
    <property type="term" value="C:ATP-binding cassette (ABC) transporter complex"/>
    <property type="evidence" value="ECO:0007669"/>
    <property type="project" value="InterPro"/>
</dbReference>
<protein>
    <recommendedName>
        <fullName evidence="4">Lipopolysaccharide export system permease protein LptF</fullName>
    </recommendedName>
</protein>
<evidence type="ECO:0000256" key="5">
    <source>
        <dbReference type="ARBA" id="ARBA00022448"/>
    </source>
</evidence>
<feature type="transmembrane region" description="Helical" evidence="12">
    <location>
        <begin position="97"/>
        <end position="120"/>
    </location>
</feature>
<dbReference type="AlphaFoldDB" id="A0A220VDM6"/>
<keyword evidence="9 12" id="KW-1133">Transmembrane helix</keyword>
<name>A0A220VDM6_9GAMM</name>
<feature type="transmembrane region" description="Helical" evidence="12">
    <location>
        <begin position="371"/>
        <end position="393"/>
    </location>
</feature>
<evidence type="ECO:0000256" key="12">
    <source>
        <dbReference type="SAM" id="Phobius"/>
    </source>
</evidence>
<dbReference type="InterPro" id="IPR030923">
    <property type="entry name" value="LptG"/>
</dbReference>
<reference evidence="13 14" key="1">
    <citation type="journal article" date="2016" name="Int. J. Syst. Evol. Microbiol.">
        <title>Paraphotobacterium marinum gen. nov., sp. nov., a member of the family Vibrionaceae, isolated from surface seawater.</title>
        <authorList>
            <person name="Huang Z."/>
            <person name="Dong C."/>
            <person name="Shao Z."/>
        </authorList>
    </citation>
    <scope>NUCLEOTIDE SEQUENCE [LARGE SCALE GENOMIC DNA]</scope>
    <source>
        <strain evidence="13 14">NSCS20N07D</strain>
    </source>
</reference>
<comment type="subcellular location">
    <subcellularLocation>
        <location evidence="2">Cell inner membrane</location>
        <topology evidence="2">Multi-pass membrane protein</topology>
    </subcellularLocation>
</comment>
<keyword evidence="5" id="KW-0813">Transport</keyword>
<dbReference type="OrthoDB" id="9778062at2"/>
<dbReference type="KEGG" id="pmai:CF386_04500"/>
<evidence type="ECO:0000256" key="2">
    <source>
        <dbReference type="ARBA" id="ARBA00004429"/>
    </source>
</evidence>
<evidence type="ECO:0000256" key="10">
    <source>
        <dbReference type="ARBA" id="ARBA00023136"/>
    </source>
</evidence>
<keyword evidence="10 12" id="KW-0472">Membrane</keyword>
<feature type="transmembrane region" description="Helical" evidence="12">
    <location>
        <begin position="268"/>
        <end position="289"/>
    </location>
</feature>
<feature type="transmembrane region" description="Helical" evidence="12">
    <location>
        <begin position="49"/>
        <end position="76"/>
    </location>
</feature>
<evidence type="ECO:0000256" key="11">
    <source>
        <dbReference type="ARBA" id="ARBA00026081"/>
    </source>
</evidence>
<evidence type="ECO:0000256" key="9">
    <source>
        <dbReference type="ARBA" id="ARBA00022989"/>
    </source>
</evidence>
<feature type="transmembrane region" description="Helical" evidence="12">
    <location>
        <begin position="330"/>
        <end position="350"/>
    </location>
</feature>
<evidence type="ECO:0000256" key="7">
    <source>
        <dbReference type="ARBA" id="ARBA00022519"/>
    </source>
</evidence>
<feature type="transmembrane region" description="Helical" evidence="12">
    <location>
        <begin position="301"/>
        <end position="318"/>
    </location>
</feature>
<feature type="transmembrane region" description="Helical" evidence="12">
    <location>
        <begin position="424"/>
        <end position="447"/>
    </location>
</feature>
<comment type="subunit">
    <text evidence="11">Component of the lipopolysaccharide transport and assembly complex. The LptBFG transporter is composed of two ATP-binding proteins (LptB) and two transmembrane proteins (LptF and LptG).</text>
</comment>
<dbReference type="PANTHER" id="PTHR33529:SF7">
    <property type="entry name" value="LIPOPOLYSACCHARIDE EXPORT SYSTEM PERMEASE PROTEIN LPTF"/>
    <property type="match status" value="1"/>
</dbReference>
<feature type="transmembrane region" description="Helical" evidence="12">
    <location>
        <begin position="668"/>
        <end position="689"/>
    </location>
</feature>
<feature type="transmembrane region" description="Helical" evidence="12">
    <location>
        <begin position="638"/>
        <end position="656"/>
    </location>
</feature>
<evidence type="ECO:0000256" key="1">
    <source>
        <dbReference type="ARBA" id="ARBA00002265"/>
    </source>
</evidence>
<dbReference type="InterPro" id="IPR030922">
    <property type="entry name" value="LptF"/>
</dbReference>
<dbReference type="NCBIfam" id="TIGR04407">
    <property type="entry name" value="LptF_YjgP"/>
    <property type="match status" value="1"/>
</dbReference>
<evidence type="ECO:0000256" key="4">
    <source>
        <dbReference type="ARBA" id="ARBA00014213"/>
    </source>
</evidence>
<dbReference type="RefSeq" id="WP_089073234.1">
    <property type="nucleotide sequence ID" value="NZ_CP022355.1"/>
</dbReference>
<dbReference type="Proteomes" id="UP000242175">
    <property type="component" value="Chromosome large"/>
</dbReference>
<dbReference type="GO" id="GO:0015920">
    <property type="term" value="P:lipopolysaccharide transport"/>
    <property type="evidence" value="ECO:0007669"/>
    <property type="project" value="TreeGrafter"/>
</dbReference>
<sequence length="719" mass="81432">MIITKYLAKEMFKTQIATLGVFTLILYAWRISFALRDVVAGNLEVSNLFIIVSTYIPNLLEIILPLSLFLGTLISLSRLYSEHEIDIILATGMSKMHIYKAVFILVAVSFLLSAFNSLYLTPSANSVAKKIMNQASSSAGISLLKEGQFNPLGDYTDHSINVYVGDKDGDVLQNIFIAQLSKVGGLKPSITFSKSGILQKNANGTKSLVLWDGHRYSNDDGSLAYRDLKFKKMTYQFAQSVQSNQIDYDDISTIQLFHNKDSQSRNVLIYRFTIPLTIFVLGLYSLPLAYVRPRGSRFQKLPIALIVFMSYFIIVQTLHNSVSDGKISALSYLICHLVFGLVGVLLNLDFKRIFNGFKKMFNLLEKYIAKNIIIMFFFILLTFTGLFCLFTLLPKLSDVGRGSFGYTDAFLTVLYQLPTFIYEMFPYIVLLSCILGLGLLASSSELTIIRVAGYSKLRIAIIVIKTFIPLIILIMAINEFIAPNLQQKEDILKAKKSRSEIVYVNSLPIWSKFGDEYIYMMFDPSTKKIKSIKIWKFNNHKTNKLESITQSNDITYESDRSWLLKNVKIIKGFDSSKLVKEQVDSFSWKSSFTPLVLTVASFSKHDGLSMRDLYKYILYLESTNQSSLNERLTFDKKLFYPANVFIMILLGMAFLFGSFRSGNLGVKLLMGFSLGACFYLANQIIAPLLLQYGVLPIFGVLIPISLFTMFGVYLMLRKH</sequence>
<keyword evidence="14" id="KW-1185">Reference proteome</keyword>
<feature type="transmembrane region" description="Helical" evidence="12">
    <location>
        <begin position="459"/>
        <end position="477"/>
    </location>
</feature>
<keyword evidence="7" id="KW-0997">Cell inner membrane</keyword>
<dbReference type="EMBL" id="CP022355">
    <property type="protein sequence ID" value="ASK78326.1"/>
    <property type="molecule type" value="Genomic_DNA"/>
</dbReference>
<dbReference type="Pfam" id="PF03739">
    <property type="entry name" value="LptF_LptG"/>
    <property type="match status" value="2"/>
</dbReference>
<evidence type="ECO:0000256" key="6">
    <source>
        <dbReference type="ARBA" id="ARBA00022475"/>
    </source>
</evidence>
<dbReference type="PANTHER" id="PTHR33529">
    <property type="entry name" value="SLR0882 PROTEIN-RELATED"/>
    <property type="match status" value="1"/>
</dbReference>
<keyword evidence="8 12" id="KW-0812">Transmembrane</keyword>
<comment type="similarity">
    <text evidence="3">Belongs to the LptF/LptG family.</text>
</comment>
<proteinExistence type="inferred from homology"/>
<feature type="transmembrane region" description="Helical" evidence="12">
    <location>
        <begin position="695"/>
        <end position="716"/>
    </location>
</feature>
<evidence type="ECO:0000313" key="14">
    <source>
        <dbReference type="Proteomes" id="UP000242175"/>
    </source>
</evidence>
<evidence type="ECO:0000313" key="13">
    <source>
        <dbReference type="EMBL" id="ASK78326.1"/>
    </source>
</evidence>
<dbReference type="GO" id="GO:0055085">
    <property type="term" value="P:transmembrane transport"/>
    <property type="evidence" value="ECO:0007669"/>
    <property type="project" value="InterPro"/>
</dbReference>
<accession>A0A220VDM6</accession>
<evidence type="ECO:0000256" key="8">
    <source>
        <dbReference type="ARBA" id="ARBA00022692"/>
    </source>
</evidence>
<keyword evidence="6" id="KW-1003">Cell membrane</keyword>
<evidence type="ECO:0000256" key="3">
    <source>
        <dbReference type="ARBA" id="ARBA00007725"/>
    </source>
</evidence>
<dbReference type="NCBIfam" id="TIGR04408">
    <property type="entry name" value="LptG_lptG"/>
    <property type="match status" value="1"/>
</dbReference>
<comment type="function">
    <text evidence="1">Part of the ABC transporter complex LptBFG involved in the translocation of lipopolysaccharide (LPS) from the inner membrane to the outer membrane.</text>
</comment>
<dbReference type="InterPro" id="IPR005495">
    <property type="entry name" value="LptG/LptF_permease"/>
</dbReference>
<feature type="transmembrane region" description="Helical" evidence="12">
    <location>
        <begin position="12"/>
        <end position="29"/>
    </location>
</feature>
<organism evidence="13 14">
    <name type="scientific">Paraphotobacterium marinum</name>
    <dbReference type="NCBI Taxonomy" id="1755811"/>
    <lineage>
        <taxon>Bacteria</taxon>
        <taxon>Pseudomonadati</taxon>
        <taxon>Pseudomonadota</taxon>
        <taxon>Gammaproteobacteria</taxon>
        <taxon>Vibrionales</taxon>
        <taxon>Vibrionaceae</taxon>
        <taxon>Paraphotobacterium</taxon>
    </lineage>
</organism>
<gene>
    <name evidence="13" type="ORF">CF386_04500</name>
</gene>